<evidence type="ECO:0000259" key="1">
    <source>
        <dbReference type="PROSITE" id="PS51819"/>
    </source>
</evidence>
<dbReference type="SUPFAM" id="SSF54593">
    <property type="entry name" value="Glyoxalase/Bleomycin resistance protein/Dihydroxybiphenyl dioxygenase"/>
    <property type="match status" value="1"/>
</dbReference>
<evidence type="ECO:0000313" key="2">
    <source>
        <dbReference type="EMBL" id="QSB13451.1"/>
    </source>
</evidence>
<accession>A0A895Y7X6</accession>
<dbReference type="AlphaFoldDB" id="A0A895Y7X6"/>
<sequence length="145" mass="16172">MSVVIDHVGIPAYDKQRTMEWTAHILGLPPGPVAEPFAVLDLDGANLDYFDHGEGELPEYHVALRVTEAELDEIYGRVVAAGVTTYGLPTMTDQERDTIYYSDGGRGFYFLDPNRHVLEVKTVRDRFDADALADMRVAPFTPATR</sequence>
<reference evidence="2" key="1">
    <citation type="submission" date="2021-02" db="EMBL/GenBank/DDBJ databases">
        <title>Natrosporangium hydrolyticum gen. nov., sp. nov, a haloalkaliphilic actinobacterium from a soda solonchak soil.</title>
        <authorList>
            <person name="Sorokin D.Y."/>
            <person name="Khijniak T.V."/>
            <person name="Zakharycheva A.P."/>
            <person name="Boueva O.V."/>
            <person name="Ariskina E.V."/>
            <person name="Hahnke R.L."/>
            <person name="Bunk B."/>
            <person name="Sproer C."/>
            <person name="Schumann P."/>
            <person name="Evtushenko L.I."/>
            <person name="Kublanov I.V."/>
        </authorList>
    </citation>
    <scope>NUCLEOTIDE SEQUENCE</scope>
    <source>
        <strain evidence="2">DSM 106523</strain>
    </source>
</reference>
<dbReference type="Proteomes" id="UP000662857">
    <property type="component" value="Chromosome"/>
</dbReference>
<dbReference type="RefSeq" id="WP_239675539.1">
    <property type="nucleotide sequence ID" value="NZ_CP070499.1"/>
</dbReference>
<protein>
    <recommendedName>
        <fullName evidence="1">VOC domain-containing protein</fullName>
    </recommendedName>
</protein>
<dbReference type="EMBL" id="CP070499">
    <property type="protein sequence ID" value="QSB13451.1"/>
    <property type="molecule type" value="Genomic_DNA"/>
</dbReference>
<dbReference type="PROSITE" id="PS51819">
    <property type="entry name" value="VOC"/>
    <property type="match status" value="1"/>
</dbReference>
<gene>
    <name evidence="2" type="ORF">JQS43_17830</name>
</gene>
<dbReference type="InterPro" id="IPR029068">
    <property type="entry name" value="Glyas_Bleomycin-R_OHBP_Dase"/>
</dbReference>
<proteinExistence type="predicted"/>
<dbReference type="KEGG" id="nhy:JQS43_17830"/>
<organism evidence="2 3">
    <name type="scientific">Natronosporangium hydrolyticum</name>
    <dbReference type="NCBI Taxonomy" id="2811111"/>
    <lineage>
        <taxon>Bacteria</taxon>
        <taxon>Bacillati</taxon>
        <taxon>Actinomycetota</taxon>
        <taxon>Actinomycetes</taxon>
        <taxon>Micromonosporales</taxon>
        <taxon>Micromonosporaceae</taxon>
        <taxon>Natronosporangium</taxon>
    </lineage>
</organism>
<dbReference type="InterPro" id="IPR037523">
    <property type="entry name" value="VOC_core"/>
</dbReference>
<dbReference type="Gene3D" id="3.10.180.10">
    <property type="entry name" value="2,3-Dihydroxybiphenyl 1,2-Dioxygenase, domain 1"/>
    <property type="match status" value="1"/>
</dbReference>
<keyword evidence="3" id="KW-1185">Reference proteome</keyword>
<evidence type="ECO:0000313" key="3">
    <source>
        <dbReference type="Proteomes" id="UP000662857"/>
    </source>
</evidence>
<name>A0A895Y7X6_9ACTN</name>
<feature type="domain" description="VOC" evidence="1">
    <location>
        <begin position="4"/>
        <end position="123"/>
    </location>
</feature>